<evidence type="ECO:0000256" key="6">
    <source>
        <dbReference type="ARBA" id="ARBA00022763"/>
    </source>
</evidence>
<evidence type="ECO:0000256" key="7">
    <source>
        <dbReference type="ARBA" id="ARBA00023204"/>
    </source>
</evidence>
<feature type="active site" description="Nucleophile; methyl group acceptor" evidence="9">
    <location>
        <position position="120"/>
    </location>
</feature>
<keyword evidence="6 9" id="KW-0227">DNA damage</keyword>
<evidence type="ECO:0000256" key="1">
    <source>
        <dbReference type="ARBA" id="ARBA00001286"/>
    </source>
</evidence>
<comment type="catalytic activity">
    <reaction evidence="8 9">
        <text>a 6-O-methyl-2'-deoxyguanosine in DNA + L-cysteinyl-[protein] = S-methyl-L-cysteinyl-[protein] + a 2'-deoxyguanosine in DNA</text>
        <dbReference type="Rhea" id="RHEA:24000"/>
        <dbReference type="Rhea" id="RHEA-COMP:10131"/>
        <dbReference type="Rhea" id="RHEA-COMP:10132"/>
        <dbReference type="Rhea" id="RHEA-COMP:11367"/>
        <dbReference type="Rhea" id="RHEA-COMP:11368"/>
        <dbReference type="ChEBI" id="CHEBI:29950"/>
        <dbReference type="ChEBI" id="CHEBI:82612"/>
        <dbReference type="ChEBI" id="CHEBI:85445"/>
        <dbReference type="ChEBI" id="CHEBI:85448"/>
        <dbReference type="EC" id="2.1.1.63"/>
    </reaction>
</comment>
<dbReference type="Proteomes" id="UP000254920">
    <property type="component" value="Unassembled WGS sequence"/>
</dbReference>
<dbReference type="GO" id="GO:0005737">
    <property type="term" value="C:cytoplasm"/>
    <property type="evidence" value="ECO:0007669"/>
    <property type="project" value="UniProtKB-SubCell"/>
</dbReference>
<dbReference type="Gene3D" id="1.10.10.10">
    <property type="entry name" value="Winged helix-like DNA-binding domain superfamily/Winged helix DNA-binding domain"/>
    <property type="match status" value="1"/>
</dbReference>
<dbReference type="InterPro" id="IPR036631">
    <property type="entry name" value="MGMT_N_sf"/>
</dbReference>
<dbReference type="OrthoDB" id="9802228at2"/>
<proteinExistence type="inferred from homology"/>
<accession>A0A381DKT0</accession>
<dbReference type="SUPFAM" id="SSF46767">
    <property type="entry name" value="Methylated DNA-protein cysteine methyltransferase, C-terminal domain"/>
    <property type="match status" value="1"/>
</dbReference>
<dbReference type="InterPro" id="IPR036388">
    <property type="entry name" value="WH-like_DNA-bd_sf"/>
</dbReference>
<evidence type="ECO:0000256" key="8">
    <source>
        <dbReference type="ARBA" id="ARBA00049348"/>
    </source>
</evidence>
<evidence type="ECO:0000256" key="3">
    <source>
        <dbReference type="ARBA" id="ARBA00022490"/>
    </source>
</evidence>
<evidence type="ECO:0000313" key="12">
    <source>
        <dbReference type="EMBL" id="SUX11091.1"/>
    </source>
</evidence>
<dbReference type="EC" id="2.1.1.63" evidence="9"/>
<keyword evidence="4 9" id="KW-0489">Methyltransferase</keyword>
<feature type="domain" description="Methylguanine DNA methyltransferase ribonuclease-like" evidence="11">
    <location>
        <begin position="3"/>
        <end position="64"/>
    </location>
</feature>
<dbReference type="Pfam" id="PF01035">
    <property type="entry name" value="DNA_binding_1"/>
    <property type="match status" value="1"/>
</dbReference>
<feature type="domain" description="Methylated-DNA-[protein]-cysteine S-methyltransferase DNA binding" evidence="10">
    <location>
        <begin position="69"/>
        <end position="147"/>
    </location>
</feature>
<sequence>MQKSYMKTPVGNLEIMADEIGIREINFTNNFINLDTKNTHIKKCIKELNEYFSGNLREFSVNLHIVATQFQRSVYEALLCIKYGKTATYGDIAKMINLPKSYRAVGNANSKNKIPIIIPCHRIVSQNSIGGYSGGIEIKKFLLDLESKFN</sequence>
<dbReference type="GO" id="GO:0006307">
    <property type="term" value="P:DNA alkylation repair"/>
    <property type="evidence" value="ECO:0007669"/>
    <property type="project" value="UniProtKB-UniRule"/>
</dbReference>
<dbReference type="Pfam" id="PF02870">
    <property type="entry name" value="Methyltransf_1N"/>
    <property type="match status" value="1"/>
</dbReference>
<evidence type="ECO:0000256" key="9">
    <source>
        <dbReference type="HAMAP-Rule" id="MF_00772"/>
    </source>
</evidence>
<dbReference type="InterPro" id="IPR008332">
    <property type="entry name" value="MethylG_MeTrfase_N"/>
</dbReference>
<protein>
    <recommendedName>
        <fullName evidence="9">Methylated-DNA--protein-cysteine methyltransferase</fullName>
        <ecNumber evidence="9">2.1.1.63</ecNumber>
    </recommendedName>
    <alternativeName>
        <fullName evidence="9">6-O-methylguanine-DNA methyltransferase</fullName>
        <shortName evidence="9">MGMT</shortName>
    </alternativeName>
    <alternativeName>
        <fullName evidence="9">O-6-methylguanine-DNA-alkyltransferase</fullName>
    </alternativeName>
</protein>
<reference evidence="12 13" key="1">
    <citation type="submission" date="2018-06" db="EMBL/GenBank/DDBJ databases">
        <authorList>
            <consortium name="Pathogen Informatics"/>
            <person name="Doyle S."/>
        </authorList>
    </citation>
    <scope>NUCLEOTIDE SEQUENCE [LARGE SCALE GENOMIC DNA]</scope>
    <source>
        <strain evidence="12 13">NCTC12475</strain>
    </source>
</reference>
<evidence type="ECO:0000313" key="13">
    <source>
        <dbReference type="Proteomes" id="UP000254920"/>
    </source>
</evidence>
<evidence type="ECO:0000256" key="5">
    <source>
        <dbReference type="ARBA" id="ARBA00022679"/>
    </source>
</evidence>
<keyword evidence="3 9" id="KW-0963">Cytoplasm</keyword>
<dbReference type="RefSeq" id="WP_089181866.1">
    <property type="nucleotide sequence ID" value="NZ_CP043427.1"/>
</dbReference>
<dbReference type="Gene3D" id="3.30.160.70">
    <property type="entry name" value="Methylated DNA-protein cysteine methyltransferase domain"/>
    <property type="match status" value="1"/>
</dbReference>
<comment type="subcellular location">
    <subcellularLocation>
        <location evidence="9">Cytoplasm</location>
    </subcellularLocation>
</comment>
<dbReference type="GO" id="GO:0032259">
    <property type="term" value="P:methylation"/>
    <property type="evidence" value="ECO:0007669"/>
    <property type="project" value="UniProtKB-KW"/>
</dbReference>
<dbReference type="PROSITE" id="PS00374">
    <property type="entry name" value="MGMT"/>
    <property type="match status" value="1"/>
</dbReference>
<evidence type="ECO:0000256" key="4">
    <source>
        <dbReference type="ARBA" id="ARBA00022603"/>
    </source>
</evidence>
<dbReference type="NCBIfam" id="TIGR00589">
    <property type="entry name" value="ogt"/>
    <property type="match status" value="1"/>
</dbReference>
<dbReference type="SUPFAM" id="SSF53155">
    <property type="entry name" value="Methylated DNA-protein cysteine methyltransferase domain"/>
    <property type="match status" value="1"/>
</dbReference>
<keyword evidence="5 9" id="KW-0808">Transferase</keyword>
<dbReference type="InterPro" id="IPR014048">
    <property type="entry name" value="MethylDNA_cys_MeTrfase_DNA-bd"/>
</dbReference>
<dbReference type="GO" id="GO:0003908">
    <property type="term" value="F:methylated-DNA-[protein]-cysteine S-methyltransferase activity"/>
    <property type="evidence" value="ECO:0007669"/>
    <property type="project" value="UniProtKB-UniRule"/>
</dbReference>
<dbReference type="AlphaFoldDB" id="A0A381DKT0"/>
<dbReference type="FunFam" id="1.10.10.10:FF:000214">
    <property type="entry name" value="Methylated-DNA--protein-cysteine methyltransferase"/>
    <property type="match status" value="1"/>
</dbReference>
<dbReference type="HAMAP" id="MF_00772">
    <property type="entry name" value="OGT"/>
    <property type="match status" value="1"/>
</dbReference>
<dbReference type="STRING" id="32024.GCA_000788295_01665"/>
<evidence type="ECO:0000259" key="10">
    <source>
        <dbReference type="Pfam" id="PF01035"/>
    </source>
</evidence>
<organism evidence="12 13">
    <name type="scientific">Campylobacter sputorum subsp. sputorum</name>
    <dbReference type="NCBI Taxonomy" id="32024"/>
    <lineage>
        <taxon>Bacteria</taxon>
        <taxon>Pseudomonadati</taxon>
        <taxon>Campylobacterota</taxon>
        <taxon>Epsilonproteobacteria</taxon>
        <taxon>Campylobacterales</taxon>
        <taxon>Campylobacteraceae</taxon>
        <taxon>Campylobacter</taxon>
    </lineage>
</organism>
<dbReference type="PANTHER" id="PTHR10815">
    <property type="entry name" value="METHYLATED-DNA--PROTEIN-CYSTEINE METHYLTRANSFERASE"/>
    <property type="match status" value="1"/>
</dbReference>
<comment type="similarity">
    <text evidence="2 9">Belongs to the MGMT family.</text>
</comment>
<dbReference type="InterPro" id="IPR036217">
    <property type="entry name" value="MethylDNA_cys_MeTrfase_DNAb"/>
</dbReference>
<comment type="function">
    <text evidence="9">Involved in the cellular defense against the biological effects of O6-methylguanine (O6-MeG) and O4-methylthymine (O4-MeT) in DNA. Repairs the methylated nucleobase in DNA by stoichiometrically transferring the methyl group to a cysteine residue in the enzyme. This is a suicide reaction: the enzyme is irreversibly inactivated.</text>
</comment>
<dbReference type="InterPro" id="IPR001497">
    <property type="entry name" value="MethylDNA_cys_MeTrfase_AS"/>
</dbReference>
<keyword evidence="7 9" id="KW-0234">DNA repair</keyword>
<dbReference type="PANTHER" id="PTHR10815:SF5">
    <property type="entry name" value="METHYLATED-DNA--PROTEIN-CYSTEINE METHYLTRANSFERASE"/>
    <property type="match status" value="1"/>
</dbReference>
<evidence type="ECO:0000259" key="11">
    <source>
        <dbReference type="Pfam" id="PF02870"/>
    </source>
</evidence>
<dbReference type="InterPro" id="IPR023546">
    <property type="entry name" value="MGMT"/>
</dbReference>
<dbReference type="GeneID" id="93089960"/>
<name>A0A381DKT0_9BACT</name>
<comment type="miscellaneous">
    <text evidence="9">This enzyme catalyzes only one turnover and therefore is not strictly catalytic. According to one definition, an enzyme is a biocatalyst that acts repeatedly and over many reaction cycles.</text>
</comment>
<evidence type="ECO:0000256" key="2">
    <source>
        <dbReference type="ARBA" id="ARBA00008711"/>
    </source>
</evidence>
<keyword evidence="13" id="KW-1185">Reference proteome</keyword>
<comment type="catalytic activity">
    <reaction evidence="1 9">
        <text>a 4-O-methyl-thymidine in DNA + L-cysteinyl-[protein] = a thymidine in DNA + S-methyl-L-cysteinyl-[protein]</text>
        <dbReference type="Rhea" id="RHEA:53428"/>
        <dbReference type="Rhea" id="RHEA-COMP:10131"/>
        <dbReference type="Rhea" id="RHEA-COMP:10132"/>
        <dbReference type="Rhea" id="RHEA-COMP:13555"/>
        <dbReference type="Rhea" id="RHEA-COMP:13556"/>
        <dbReference type="ChEBI" id="CHEBI:29950"/>
        <dbReference type="ChEBI" id="CHEBI:82612"/>
        <dbReference type="ChEBI" id="CHEBI:137386"/>
        <dbReference type="ChEBI" id="CHEBI:137387"/>
        <dbReference type="EC" id="2.1.1.63"/>
    </reaction>
</comment>
<dbReference type="CDD" id="cd06445">
    <property type="entry name" value="ATase"/>
    <property type="match status" value="1"/>
</dbReference>
<gene>
    <name evidence="12" type="primary">ogt</name>
    <name evidence="12" type="ORF">NCTC12475_01306</name>
</gene>
<dbReference type="EMBL" id="UFVD01000001">
    <property type="protein sequence ID" value="SUX11091.1"/>
    <property type="molecule type" value="Genomic_DNA"/>
</dbReference>